<dbReference type="InterPro" id="IPR040980">
    <property type="entry name" value="SWI2_SNF2"/>
</dbReference>
<dbReference type="Pfam" id="PF22679">
    <property type="entry name" value="T1R_D3-like"/>
    <property type="match status" value="1"/>
</dbReference>
<dbReference type="Gene3D" id="3.40.50.300">
    <property type="entry name" value="P-loop containing nucleotide triphosphate hydrolases"/>
    <property type="match status" value="3"/>
</dbReference>
<dbReference type="EMBL" id="AOMD01000030">
    <property type="protein sequence ID" value="EMA43114.1"/>
    <property type="molecule type" value="Genomic_DNA"/>
</dbReference>
<dbReference type="Pfam" id="PF04313">
    <property type="entry name" value="HSDR_N"/>
    <property type="match status" value="1"/>
</dbReference>
<dbReference type="InterPro" id="IPR055180">
    <property type="entry name" value="HsdR_RecA-like_helicase_dom_2"/>
</dbReference>
<gene>
    <name evidence="2" type="ORF">C449_14087</name>
</gene>
<reference evidence="2 3" key="1">
    <citation type="journal article" date="2014" name="PLoS Genet.">
        <title>Phylogenetically driven sequencing of extremely halophilic archaea reveals strategies for static and dynamic osmo-response.</title>
        <authorList>
            <person name="Becker E.A."/>
            <person name="Seitzer P.M."/>
            <person name="Tritt A."/>
            <person name="Larsen D."/>
            <person name="Krusor M."/>
            <person name="Yao A.I."/>
            <person name="Wu D."/>
            <person name="Madern D."/>
            <person name="Eisen J.A."/>
            <person name="Darling A.E."/>
            <person name="Facciotti M.T."/>
        </authorList>
    </citation>
    <scope>NUCLEOTIDE SEQUENCE [LARGE SCALE GENOMIC DNA]</scope>
    <source>
        <strain evidence="2 3">DSM 5350</strain>
    </source>
</reference>
<evidence type="ECO:0000313" key="3">
    <source>
        <dbReference type="Proteomes" id="UP000011669"/>
    </source>
</evidence>
<protein>
    <recommendedName>
        <fullName evidence="1">Helicase ATP-binding domain-containing protein</fullName>
    </recommendedName>
</protein>
<dbReference type="GO" id="GO:0009307">
    <property type="term" value="P:DNA restriction-modification system"/>
    <property type="evidence" value="ECO:0007669"/>
    <property type="project" value="UniProtKB-KW"/>
</dbReference>
<accession>M0MEM7</accession>
<dbReference type="GO" id="GO:0003677">
    <property type="term" value="F:DNA binding"/>
    <property type="evidence" value="ECO:0007669"/>
    <property type="project" value="UniProtKB-KW"/>
</dbReference>
<dbReference type="GO" id="GO:0005524">
    <property type="term" value="F:ATP binding"/>
    <property type="evidence" value="ECO:0007669"/>
    <property type="project" value="UniProtKB-KW"/>
</dbReference>
<dbReference type="Proteomes" id="UP000011669">
    <property type="component" value="Unassembled WGS sequence"/>
</dbReference>
<dbReference type="InParanoid" id="M0MEM7"/>
<dbReference type="PANTHER" id="PTHR42927">
    <property type="entry name" value="HELICASE SUPERFAMILY 1 AND 2 DOMAIN-CONTAINING PROTEIN"/>
    <property type="match status" value="1"/>
</dbReference>
<dbReference type="STRING" id="1227455.C449_14087"/>
<sequence length="990" mass="113756">MSKIYDEESFGDAIEAHLCEHGGYTTLSSDDFDTERGFFPDTVVSFVKETQPGKWSELETRLGDDPRDEFLTQLDSALDRLDQGTLEVLRHGFKIAGVRIQFAYFQPETGYNPDLREKYQGNRLTVTRELYYSTSHPNRSLDLCLSINGLPVATVELKNPWTDQTIEDAKTQYKKTRDPSQPVLKFKRGAIVHFALDQNQVAYTTRLEGSDTHFLPFNRGHNRGAGNPPVDHGHRTNYLWEDIWSRDSWLDIIRRYVHLDTEEIRQDGIVVDTKETMIFPRYHQLECVRNLIEASQNNGPGEDYLVQHSTGSGKSKSIGWLAHRFVSLHNADEEPVYDSVVVVTDRTVLDDQLQDTIYDIDHEHGVVHGVEGENRSKSAELAEYLEKGKDIIITTLQTFPYVIEHAASLPERDYAVIVDEAHSSQTGEMAKEMKEILSGAEIEENDDWETLLAKSAEARGKQDNLSFFAFTATPKGKTLETFGTVPEDSENPEPFHVYSMRQAIEEGFILDVLQNYTTYNTYYNLVQQADEDPRLPESEAKGAISRFLKLHPHNISQKVEIIVEHYREHTQHKIGGRAKAMIVTDSRKAAVRYKRKIDEYLSEQDYDLKALVAFSGTVEEEGVEYTETGMNGIQQSELPRKFSSSEYQVLVVAEKYQTGFDEPLLHTMYVDKKLSGVQAVQTLSRLNRTAPGKEDTFVLDFVNDRDQIQEAFQPFYEQTTVEETTDPQHIYQLESELRAFPVFTDEEVDQFAKAFFSPQNTATEQAHAKLSQHTQNARDQFITLPVERQDEFRSKLKAFIRLYKFQSQIVSYSDTELEKLYTFGRFLYKELPRDPQDASVEFEDELALRYYRIEKESEGDIRLDQSAGEVSVPTETGTRSQEEDEIELSKLVERINEQLGTDFTGADELFLQQVKEDALDDENLQQSARANTKSNFSYAFDEKLTEMFIDRMEQNEDLFAKYIDDDEFQTLVTDLLRDEVYEASQETAES</sequence>
<organism evidence="2 3">
    <name type="scientific">Halococcus saccharolyticus DSM 5350</name>
    <dbReference type="NCBI Taxonomy" id="1227455"/>
    <lineage>
        <taxon>Archaea</taxon>
        <taxon>Methanobacteriati</taxon>
        <taxon>Methanobacteriota</taxon>
        <taxon>Stenosarchaea group</taxon>
        <taxon>Halobacteria</taxon>
        <taxon>Halobacteriales</taxon>
        <taxon>Halococcaceae</taxon>
        <taxon>Halococcus</taxon>
    </lineage>
</organism>
<dbReference type="PATRIC" id="fig|1227455.4.peg.2863"/>
<dbReference type="Gene3D" id="3.90.1570.50">
    <property type="match status" value="1"/>
</dbReference>
<dbReference type="OrthoDB" id="11429at2157"/>
<evidence type="ECO:0000259" key="1">
    <source>
        <dbReference type="PROSITE" id="PS51192"/>
    </source>
</evidence>
<keyword evidence="3" id="KW-1185">Reference proteome</keyword>
<comment type="caution">
    <text evidence="2">The sequence shown here is derived from an EMBL/GenBank/DDBJ whole genome shotgun (WGS) entry which is preliminary data.</text>
</comment>
<dbReference type="PROSITE" id="PS51192">
    <property type="entry name" value="HELICASE_ATP_BIND_1"/>
    <property type="match status" value="1"/>
</dbReference>
<dbReference type="GO" id="GO:0009035">
    <property type="term" value="F:type I site-specific deoxyribonuclease activity"/>
    <property type="evidence" value="ECO:0007669"/>
    <property type="project" value="UniProtKB-EC"/>
</dbReference>
<name>M0MEM7_9EURY</name>
<dbReference type="RefSeq" id="WP_006078674.1">
    <property type="nucleotide sequence ID" value="NZ_AOMD01000030.1"/>
</dbReference>
<dbReference type="GO" id="GO:0120545">
    <property type="term" value="F:nucleic acid conformation isomerase activity"/>
    <property type="evidence" value="ECO:0007669"/>
    <property type="project" value="UniProtKB-ARBA"/>
</dbReference>
<evidence type="ECO:0000313" key="2">
    <source>
        <dbReference type="EMBL" id="EMA43114.1"/>
    </source>
</evidence>
<dbReference type="InterPro" id="IPR007409">
    <property type="entry name" value="Restrct_endonuc_type1_HsdR_N"/>
</dbReference>
<dbReference type="Pfam" id="PF18766">
    <property type="entry name" value="SWI2_SNF2"/>
    <property type="match status" value="1"/>
</dbReference>
<dbReference type="InterPro" id="IPR014001">
    <property type="entry name" value="Helicase_ATP-bd"/>
</dbReference>
<dbReference type="SMART" id="SM00487">
    <property type="entry name" value="DEXDc"/>
    <property type="match status" value="1"/>
</dbReference>
<dbReference type="InterPro" id="IPR027417">
    <property type="entry name" value="P-loop_NTPase"/>
</dbReference>
<dbReference type="PANTHER" id="PTHR42927:SF1">
    <property type="entry name" value="HELICASE SUPERFAMILY 1 AND 2 DOMAIN-CONTAINING PROTEIN"/>
    <property type="match status" value="1"/>
</dbReference>
<feature type="domain" description="Helicase ATP-binding" evidence="1">
    <location>
        <begin position="295"/>
        <end position="492"/>
    </location>
</feature>
<dbReference type="AlphaFoldDB" id="M0MEM7"/>
<proteinExistence type="predicted"/>
<dbReference type="SUPFAM" id="SSF52540">
    <property type="entry name" value="P-loop containing nucleoside triphosphate hydrolases"/>
    <property type="match status" value="2"/>
</dbReference>